<evidence type="ECO:0000256" key="1">
    <source>
        <dbReference type="ARBA" id="ARBA00004202"/>
    </source>
</evidence>
<keyword evidence="5 7" id="KW-0067">ATP-binding</keyword>
<dbReference type="RefSeq" id="WP_258734445.1">
    <property type="nucleotide sequence ID" value="NZ_JANTHZ010000011.1"/>
</dbReference>
<feature type="domain" description="ABC transporter" evidence="6">
    <location>
        <begin position="13"/>
        <end position="260"/>
    </location>
</feature>
<evidence type="ECO:0000313" key="7">
    <source>
        <dbReference type="EMBL" id="MCS0497286.1"/>
    </source>
</evidence>
<keyword evidence="3" id="KW-0813">Transport</keyword>
<dbReference type="PANTHER" id="PTHR43166:SF35">
    <property type="entry name" value="L-CYSTINE IMPORT ATP-BINDING PROTEIN TCYN"/>
    <property type="match status" value="1"/>
</dbReference>
<dbReference type="SMART" id="SM00382">
    <property type="entry name" value="AAA"/>
    <property type="match status" value="1"/>
</dbReference>
<organism evidence="7 8">
    <name type="scientific">Ancylobacter mangrovi</name>
    <dbReference type="NCBI Taxonomy" id="2972472"/>
    <lineage>
        <taxon>Bacteria</taxon>
        <taxon>Pseudomonadati</taxon>
        <taxon>Pseudomonadota</taxon>
        <taxon>Alphaproteobacteria</taxon>
        <taxon>Hyphomicrobiales</taxon>
        <taxon>Xanthobacteraceae</taxon>
        <taxon>Ancylobacter</taxon>
    </lineage>
</organism>
<keyword evidence="8" id="KW-1185">Reference proteome</keyword>
<evidence type="ECO:0000256" key="3">
    <source>
        <dbReference type="ARBA" id="ARBA00022448"/>
    </source>
</evidence>
<evidence type="ECO:0000256" key="5">
    <source>
        <dbReference type="ARBA" id="ARBA00022840"/>
    </source>
</evidence>
<dbReference type="EMBL" id="JANTHZ010000011">
    <property type="protein sequence ID" value="MCS0497286.1"/>
    <property type="molecule type" value="Genomic_DNA"/>
</dbReference>
<accession>A0A9X2T5H4</accession>
<dbReference type="InterPro" id="IPR027417">
    <property type="entry name" value="P-loop_NTPase"/>
</dbReference>
<dbReference type="PROSITE" id="PS00211">
    <property type="entry name" value="ABC_TRANSPORTER_1"/>
    <property type="match status" value="1"/>
</dbReference>
<dbReference type="Proteomes" id="UP001151088">
    <property type="component" value="Unassembled WGS sequence"/>
</dbReference>
<reference evidence="7" key="1">
    <citation type="submission" date="2022-08" db="EMBL/GenBank/DDBJ databases">
        <authorList>
            <person name="Li F."/>
        </authorList>
    </citation>
    <scope>NUCLEOTIDE SEQUENCE</scope>
    <source>
        <strain evidence="7">MQZ15Z-1</strain>
    </source>
</reference>
<gene>
    <name evidence="7" type="ORF">NVS89_19545</name>
</gene>
<dbReference type="GO" id="GO:0016887">
    <property type="term" value="F:ATP hydrolysis activity"/>
    <property type="evidence" value="ECO:0007669"/>
    <property type="project" value="InterPro"/>
</dbReference>
<dbReference type="InterPro" id="IPR003593">
    <property type="entry name" value="AAA+_ATPase"/>
</dbReference>
<keyword evidence="4" id="KW-0547">Nucleotide-binding</keyword>
<comment type="subcellular location">
    <subcellularLocation>
        <location evidence="1">Cell membrane</location>
        <topology evidence="1">Peripheral membrane protein</topology>
    </subcellularLocation>
</comment>
<dbReference type="InterPro" id="IPR017871">
    <property type="entry name" value="ABC_transporter-like_CS"/>
</dbReference>
<sequence>MSGAAQPDAAPALEVIGLRKSFAGRPVVDDVSLSVAPGEVLGIIGRSGCGKTTLLRAIAHLDPPDDGFVRVGGHAFGPEVSPAGVVRRGWRRGRDISRERHRIGFVFQQLHLWPHLDVLGNVTRAQSVVLSRPAPVATERARALLARLGIADRAAMRPAELSGGQQQRVAIARALALDPPVLLFDEPTSALDPELTGEVAALLRTIAGEGRALVVVSHSLGFVRRLCDRLAFLDGGHVVEEGPAARLLDAPRDPRLARFLAALAPPFPSPQPAR</sequence>
<dbReference type="Gene3D" id="3.40.50.300">
    <property type="entry name" value="P-loop containing nucleotide triphosphate hydrolases"/>
    <property type="match status" value="1"/>
</dbReference>
<comment type="caution">
    <text evidence="7">The sequence shown here is derived from an EMBL/GenBank/DDBJ whole genome shotgun (WGS) entry which is preliminary data.</text>
</comment>
<name>A0A9X2T5H4_9HYPH</name>
<comment type="similarity">
    <text evidence="2">Belongs to the ABC transporter superfamily.</text>
</comment>
<evidence type="ECO:0000313" key="8">
    <source>
        <dbReference type="Proteomes" id="UP001151088"/>
    </source>
</evidence>
<dbReference type="Pfam" id="PF00005">
    <property type="entry name" value="ABC_tran"/>
    <property type="match status" value="1"/>
</dbReference>
<evidence type="ECO:0000256" key="2">
    <source>
        <dbReference type="ARBA" id="ARBA00005417"/>
    </source>
</evidence>
<protein>
    <submittedName>
        <fullName evidence="7">Amino acid ABC transporter ATP-binding protein</fullName>
    </submittedName>
</protein>
<dbReference type="AlphaFoldDB" id="A0A9X2T5H4"/>
<dbReference type="PROSITE" id="PS50893">
    <property type="entry name" value="ABC_TRANSPORTER_2"/>
    <property type="match status" value="1"/>
</dbReference>
<dbReference type="InterPro" id="IPR003439">
    <property type="entry name" value="ABC_transporter-like_ATP-bd"/>
</dbReference>
<dbReference type="GO" id="GO:0005886">
    <property type="term" value="C:plasma membrane"/>
    <property type="evidence" value="ECO:0007669"/>
    <property type="project" value="UniProtKB-SubCell"/>
</dbReference>
<dbReference type="PANTHER" id="PTHR43166">
    <property type="entry name" value="AMINO ACID IMPORT ATP-BINDING PROTEIN"/>
    <property type="match status" value="1"/>
</dbReference>
<evidence type="ECO:0000256" key="4">
    <source>
        <dbReference type="ARBA" id="ARBA00022741"/>
    </source>
</evidence>
<dbReference type="InterPro" id="IPR050086">
    <property type="entry name" value="MetN_ABC_transporter-like"/>
</dbReference>
<evidence type="ECO:0000259" key="6">
    <source>
        <dbReference type="PROSITE" id="PS50893"/>
    </source>
</evidence>
<proteinExistence type="inferred from homology"/>
<dbReference type="GO" id="GO:0005524">
    <property type="term" value="F:ATP binding"/>
    <property type="evidence" value="ECO:0007669"/>
    <property type="project" value="UniProtKB-KW"/>
</dbReference>
<dbReference type="SUPFAM" id="SSF52540">
    <property type="entry name" value="P-loop containing nucleoside triphosphate hydrolases"/>
    <property type="match status" value="1"/>
</dbReference>